<comment type="caution">
    <text evidence="7">The sequence shown here is derived from an EMBL/GenBank/DDBJ whole genome shotgun (WGS) entry which is preliminary data.</text>
</comment>
<evidence type="ECO:0000256" key="3">
    <source>
        <dbReference type="ARBA" id="ARBA00022630"/>
    </source>
</evidence>
<dbReference type="PROSITE" id="PS00862">
    <property type="entry name" value="OX2_COVAL_FAD"/>
    <property type="match status" value="1"/>
</dbReference>
<name>A0ABT7YZA3_9ACTN</name>
<dbReference type="Pfam" id="PF08031">
    <property type="entry name" value="BBE"/>
    <property type="match status" value="1"/>
</dbReference>
<dbReference type="InterPro" id="IPR006094">
    <property type="entry name" value="Oxid_FAD_bind_N"/>
</dbReference>
<dbReference type="PROSITE" id="PS51387">
    <property type="entry name" value="FAD_PCMH"/>
    <property type="match status" value="1"/>
</dbReference>
<dbReference type="Gene3D" id="3.40.462.20">
    <property type="match status" value="1"/>
</dbReference>
<dbReference type="InterPro" id="IPR016167">
    <property type="entry name" value="FAD-bd_PCMH_sub1"/>
</dbReference>
<keyword evidence="3" id="KW-0285">Flavoprotein</keyword>
<dbReference type="PANTHER" id="PTHR42973:SF39">
    <property type="entry name" value="FAD-BINDING PCMH-TYPE DOMAIN-CONTAINING PROTEIN"/>
    <property type="match status" value="1"/>
</dbReference>
<dbReference type="InterPro" id="IPR050416">
    <property type="entry name" value="FAD-linked_Oxidoreductase"/>
</dbReference>
<comment type="similarity">
    <text evidence="2">Belongs to the oxygen-dependent FAD-linked oxidoreductase family.</text>
</comment>
<evidence type="ECO:0000256" key="5">
    <source>
        <dbReference type="ARBA" id="ARBA00023002"/>
    </source>
</evidence>
<dbReference type="InterPro" id="IPR006093">
    <property type="entry name" value="Oxy_OxRdtase_FAD_BS"/>
</dbReference>
<evidence type="ECO:0000259" key="6">
    <source>
        <dbReference type="PROSITE" id="PS51387"/>
    </source>
</evidence>
<dbReference type="PANTHER" id="PTHR42973">
    <property type="entry name" value="BINDING OXIDOREDUCTASE, PUTATIVE (AFU_ORTHOLOGUE AFUA_1G17690)-RELATED"/>
    <property type="match status" value="1"/>
</dbReference>
<evidence type="ECO:0000313" key="8">
    <source>
        <dbReference type="Proteomes" id="UP001174050"/>
    </source>
</evidence>
<dbReference type="InterPro" id="IPR016166">
    <property type="entry name" value="FAD-bd_PCMH"/>
</dbReference>
<evidence type="ECO:0000256" key="4">
    <source>
        <dbReference type="ARBA" id="ARBA00022827"/>
    </source>
</evidence>
<dbReference type="Pfam" id="PF01565">
    <property type="entry name" value="FAD_binding_4"/>
    <property type="match status" value="1"/>
</dbReference>
<dbReference type="SUPFAM" id="SSF56176">
    <property type="entry name" value="FAD-binding/transporter-associated domain-like"/>
    <property type="match status" value="1"/>
</dbReference>
<dbReference type="Gene3D" id="3.30.465.10">
    <property type="match status" value="1"/>
</dbReference>
<dbReference type="RefSeq" id="WP_290109318.1">
    <property type="nucleotide sequence ID" value="NZ_JAUEPL010000001.1"/>
</dbReference>
<feature type="domain" description="FAD-binding PCMH-type" evidence="6">
    <location>
        <begin position="39"/>
        <end position="209"/>
    </location>
</feature>
<dbReference type="InterPro" id="IPR012951">
    <property type="entry name" value="BBE"/>
</dbReference>
<evidence type="ECO:0000313" key="7">
    <source>
        <dbReference type="EMBL" id="MDN3292540.1"/>
    </source>
</evidence>
<keyword evidence="5" id="KW-0560">Oxidoreductase</keyword>
<comment type="cofactor">
    <cofactor evidence="1">
        <name>FAD</name>
        <dbReference type="ChEBI" id="CHEBI:57692"/>
    </cofactor>
</comment>
<protein>
    <submittedName>
        <fullName evidence="7">FAD-binding oxidoreductase</fullName>
    </submittedName>
</protein>
<keyword evidence="8" id="KW-1185">Reference proteome</keyword>
<dbReference type="InterPro" id="IPR036318">
    <property type="entry name" value="FAD-bd_PCMH-like_sf"/>
</dbReference>
<sequence length="471" mass="49974">MTTLPEEAVEAFRSRLDGRLVTPDDLDYDTVRAVWNGGIDHRPALIAQCASTDDVVGALAFARDEHLEISVRGGGHSTSGNSVCPGGLVIDLSPMNAVEVDPDTRTARCGGGAVLAELDAATQAYGLAVPAGTVSHTGVGGLTLGGGFGWLTRMHGLTADNLLSADVVLADGRCVRASQDAYPDLFWALTGGGGNFGVVTAFTFRLHPVGPEVPLAIFFWDMGDGEEALRLVRDTVPGLPEATGVLVGIGLTAPPQPFVPPEHRGKLGHALLVAGFGSAEEHAEAIAPLANGVPRLFETRTTVPYTGLQSILDDWAPRGILAYETALTLRDLNDDVIGLLGEYLPRKSSPMTFCPTFHLGGAFTSVPEDATAFGGVREPTYVLDIWAVSPDPEWLVADTAWARALWTELLPHAATTGGYVNFMAESEEDRVRASYGPEKYARLAGVKATYDPRNVFHRNANILPAPTDQRA</sequence>
<evidence type="ECO:0000256" key="2">
    <source>
        <dbReference type="ARBA" id="ARBA00005466"/>
    </source>
</evidence>
<organism evidence="7 8">
    <name type="scientific">Streptomyces ficellus</name>
    <dbReference type="NCBI Taxonomy" id="1977088"/>
    <lineage>
        <taxon>Bacteria</taxon>
        <taxon>Bacillati</taxon>
        <taxon>Actinomycetota</taxon>
        <taxon>Actinomycetes</taxon>
        <taxon>Kitasatosporales</taxon>
        <taxon>Streptomycetaceae</taxon>
        <taxon>Streptomyces</taxon>
    </lineage>
</organism>
<keyword evidence="4" id="KW-0274">FAD</keyword>
<reference evidence="7" key="1">
    <citation type="submission" date="2023-06" db="EMBL/GenBank/DDBJ databases">
        <title>WGS-Sequencing of Streptomyces ficellus isolate 21 collected from sand in Gara Djebilet Iron Mine in Algeria.</title>
        <authorList>
            <person name="Zegers G.P."/>
            <person name="Gomez A."/>
            <person name="Gueddou A."/>
            <person name="Zahara A.F."/>
            <person name="Worth M."/>
            <person name="Sevigny J.L."/>
            <person name="Tisa L."/>
        </authorList>
    </citation>
    <scope>NUCLEOTIDE SEQUENCE</scope>
    <source>
        <strain evidence="7">AS11</strain>
    </source>
</reference>
<dbReference type="InterPro" id="IPR016169">
    <property type="entry name" value="FAD-bd_PCMH_sub2"/>
</dbReference>
<proteinExistence type="inferred from homology"/>
<accession>A0ABT7YZA3</accession>
<dbReference type="Proteomes" id="UP001174050">
    <property type="component" value="Unassembled WGS sequence"/>
</dbReference>
<dbReference type="Gene3D" id="3.30.43.10">
    <property type="entry name" value="Uridine Diphospho-n-acetylenolpyruvylglucosamine Reductase, domain 2"/>
    <property type="match status" value="1"/>
</dbReference>
<evidence type="ECO:0000256" key="1">
    <source>
        <dbReference type="ARBA" id="ARBA00001974"/>
    </source>
</evidence>
<gene>
    <name evidence="7" type="ORF">QWM81_00465</name>
</gene>
<dbReference type="EMBL" id="JAUEPL010000001">
    <property type="protein sequence ID" value="MDN3292540.1"/>
    <property type="molecule type" value="Genomic_DNA"/>
</dbReference>